<evidence type="ECO:0008006" key="4">
    <source>
        <dbReference type="Google" id="ProtNLM"/>
    </source>
</evidence>
<feature type="chain" id="PRO_5016237454" description="Transporter" evidence="1">
    <location>
        <begin position="32"/>
        <end position="296"/>
    </location>
</feature>
<keyword evidence="1" id="KW-0732">Signal</keyword>
<dbReference type="OrthoDB" id="7627828at2"/>
<dbReference type="EMBL" id="NKUF01000020">
    <property type="protein sequence ID" value="PYD62920.1"/>
    <property type="molecule type" value="Genomic_DNA"/>
</dbReference>
<gene>
    <name evidence="2" type="ORF">CFR72_10070</name>
</gene>
<dbReference type="AlphaFoldDB" id="A0A318PR25"/>
<evidence type="ECO:0000313" key="3">
    <source>
        <dbReference type="Proteomes" id="UP000248301"/>
    </source>
</evidence>
<dbReference type="RefSeq" id="WP_110913829.1">
    <property type="nucleotide sequence ID" value="NZ_NKUF01000020.1"/>
</dbReference>
<reference evidence="2 3" key="1">
    <citation type="submission" date="2017-07" db="EMBL/GenBank/DDBJ databases">
        <title>A draft genome sequence of Gluconacetobacter entanii LTH 4560.</title>
        <authorList>
            <person name="Skraban J."/>
            <person name="Cleenwerck I."/>
            <person name="Vandamme P."/>
            <person name="Trcek J."/>
        </authorList>
    </citation>
    <scope>NUCLEOTIDE SEQUENCE [LARGE SCALE GENOMIC DNA]</scope>
    <source>
        <strain evidence="2 3">LTH 4560</strain>
    </source>
</reference>
<evidence type="ECO:0000313" key="2">
    <source>
        <dbReference type="EMBL" id="PYD62920.1"/>
    </source>
</evidence>
<sequence>MIRDLSRLAIAIAFAAVACCVTMFGTGAAHASAWTQAKGHGIFIIQDDRWSANDGFASNHNLFRFPDHGQSYTNQTNVYAEYGLTNKLTLLGNFWLNQVGYHNTYGRQENFGFGDQELGARYKMRPLGFLGKPWVGSSQILIGIPTYRVHDVKEPLGTGGASVEIRHSIGRPYKLFNMWSYVDISGGLKFRTGRGAHELRFDVTHGTNIGAGFTIMEEFSHIQTMDNGEMFNYGNPISSTNFDLTKMRFSLLKKLGPVSLQAGYERDLAGRNTGAGGGPFVGIWIPFGGSSGHLAP</sequence>
<dbReference type="Proteomes" id="UP000248301">
    <property type="component" value="Unassembled WGS sequence"/>
</dbReference>
<organism evidence="2 3">
    <name type="scientific">Gluconacetobacter entanii</name>
    <dbReference type="NCBI Taxonomy" id="108528"/>
    <lineage>
        <taxon>Bacteria</taxon>
        <taxon>Pseudomonadati</taxon>
        <taxon>Pseudomonadota</taxon>
        <taxon>Alphaproteobacteria</taxon>
        <taxon>Acetobacterales</taxon>
        <taxon>Acetobacteraceae</taxon>
        <taxon>Gluconacetobacter</taxon>
    </lineage>
</organism>
<comment type="caution">
    <text evidence="2">The sequence shown here is derived from an EMBL/GenBank/DDBJ whole genome shotgun (WGS) entry which is preliminary data.</text>
</comment>
<evidence type="ECO:0000256" key="1">
    <source>
        <dbReference type="SAM" id="SignalP"/>
    </source>
</evidence>
<protein>
    <recommendedName>
        <fullName evidence="4">Transporter</fullName>
    </recommendedName>
</protein>
<name>A0A318PR25_9PROT</name>
<proteinExistence type="predicted"/>
<feature type="signal peptide" evidence="1">
    <location>
        <begin position="1"/>
        <end position="31"/>
    </location>
</feature>
<dbReference type="PROSITE" id="PS51257">
    <property type="entry name" value="PROKAR_LIPOPROTEIN"/>
    <property type="match status" value="1"/>
</dbReference>
<accession>A0A318PR25</accession>